<evidence type="ECO:0000313" key="7">
    <source>
        <dbReference type="Proteomes" id="UP000003635"/>
    </source>
</evidence>
<keyword evidence="3" id="KW-0010">Activator</keyword>
<dbReference type="AlphaFoldDB" id="Q2CBW0"/>
<dbReference type="PROSITE" id="PS00041">
    <property type="entry name" value="HTH_ARAC_FAMILY_1"/>
    <property type="match status" value="1"/>
</dbReference>
<dbReference type="InterPro" id="IPR011051">
    <property type="entry name" value="RmlC_Cupin_sf"/>
</dbReference>
<name>Q2CBW0_OCEGH</name>
<evidence type="ECO:0000313" key="6">
    <source>
        <dbReference type="EMBL" id="EAR50160.1"/>
    </source>
</evidence>
<dbReference type="PROSITE" id="PS01124">
    <property type="entry name" value="HTH_ARAC_FAMILY_2"/>
    <property type="match status" value="1"/>
</dbReference>
<sequence length="294" mass="31573">MSGKRTWDLTGSPISTTPGLLHASRCEPGIMPAPHWHAQIEINYVERGALQYQMADHALSLPAGEIALFWGGLPHRLTDTGADTIYHVIHLPLPHFFRLRLPPGVQRGLMTGAVLAAAGAPAEEEALFGRIRAYLASGNSRRAAHAIDELLLRLERIALEPHRLCGGRLGAAARGAEPGGHPALLRLFEAVAAVFRDEVRAADIAEAAGLHPKYAMSLFKRATGMSLADYVTLLRLSFAQSRLVADEASVLEIALDAGFGSVSAFNKAFRRQTGTTPTAYRKSLVAGPRELAAP</sequence>
<dbReference type="eggNOG" id="COG1917">
    <property type="taxonomic scope" value="Bacteria"/>
</dbReference>
<keyword evidence="2" id="KW-0238">DNA-binding</keyword>
<evidence type="ECO:0000256" key="3">
    <source>
        <dbReference type="ARBA" id="ARBA00023159"/>
    </source>
</evidence>
<feature type="domain" description="HTH araC/xylS-type" evidence="5">
    <location>
        <begin position="185"/>
        <end position="283"/>
    </location>
</feature>
<reference evidence="6 7" key="1">
    <citation type="journal article" date="2010" name="J. Bacteriol.">
        <title>Genome sequences of Oceanicola granulosus HTCC2516(T) and Oceanicola batsensis HTCC2597(TDelta).</title>
        <authorList>
            <person name="Thrash J.C."/>
            <person name="Cho J.C."/>
            <person name="Vergin K.L."/>
            <person name="Giovannoni S.J."/>
        </authorList>
    </citation>
    <scope>NUCLEOTIDE SEQUENCE [LARGE SCALE GENOMIC DNA]</scope>
    <source>
        <strain evidence="7">ATCC BAA-861 / DSM 15982 / KCTC 12143 / HTCC2516</strain>
    </source>
</reference>
<gene>
    <name evidence="6" type="ORF">OG2516_15769</name>
</gene>
<dbReference type="PANTHER" id="PTHR46796">
    <property type="entry name" value="HTH-TYPE TRANSCRIPTIONAL ACTIVATOR RHAS-RELATED"/>
    <property type="match status" value="1"/>
</dbReference>
<dbReference type="HOGENOM" id="CLU_000445_88_9_5"/>
<dbReference type="CDD" id="cd06997">
    <property type="entry name" value="cupin_MelR-like_N"/>
    <property type="match status" value="1"/>
</dbReference>
<dbReference type="EMBL" id="AAOT01000035">
    <property type="protein sequence ID" value="EAR50160.1"/>
    <property type="molecule type" value="Genomic_DNA"/>
</dbReference>
<dbReference type="InterPro" id="IPR020449">
    <property type="entry name" value="Tscrpt_reg_AraC-type_HTH"/>
</dbReference>
<dbReference type="SUPFAM" id="SSF46689">
    <property type="entry name" value="Homeodomain-like"/>
    <property type="match status" value="1"/>
</dbReference>
<dbReference type="InterPro" id="IPR018062">
    <property type="entry name" value="HTH_AraC-typ_CS"/>
</dbReference>
<dbReference type="GO" id="GO:0043565">
    <property type="term" value="F:sequence-specific DNA binding"/>
    <property type="evidence" value="ECO:0007669"/>
    <property type="project" value="InterPro"/>
</dbReference>
<dbReference type="PANTHER" id="PTHR46796:SF6">
    <property type="entry name" value="ARAC SUBFAMILY"/>
    <property type="match status" value="1"/>
</dbReference>
<evidence type="ECO:0000256" key="1">
    <source>
        <dbReference type="ARBA" id="ARBA00023015"/>
    </source>
</evidence>
<organism evidence="6 7">
    <name type="scientific">Oceanicola granulosus (strain ATCC BAA-861 / DSM 15982 / KCTC 12143 / HTCC2516)</name>
    <dbReference type="NCBI Taxonomy" id="314256"/>
    <lineage>
        <taxon>Bacteria</taxon>
        <taxon>Pseudomonadati</taxon>
        <taxon>Pseudomonadota</taxon>
        <taxon>Alphaproteobacteria</taxon>
        <taxon>Rhodobacterales</taxon>
        <taxon>Roseobacteraceae</taxon>
        <taxon>Oceanicola</taxon>
    </lineage>
</organism>
<dbReference type="Proteomes" id="UP000003635">
    <property type="component" value="Unassembled WGS sequence"/>
</dbReference>
<dbReference type="InterPro" id="IPR018060">
    <property type="entry name" value="HTH_AraC"/>
</dbReference>
<dbReference type="RefSeq" id="WP_007256668.1">
    <property type="nucleotide sequence ID" value="NZ_CH724108.1"/>
</dbReference>
<dbReference type="Gene3D" id="1.10.10.60">
    <property type="entry name" value="Homeodomain-like"/>
    <property type="match status" value="2"/>
</dbReference>
<dbReference type="Pfam" id="PF12833">
    <property type="entry name" value="HTH_18"/>
    <property type="match status" value="1"/>
</dbReference>
<keyword evidence="4" id="KW-0804">Transcription</keyword>
<evidence type="ECO:0000256" key="4">
    <source>
        <dbReference type="ARBA" id="ARBA00023163"/>
    </source>
</evidence>
<keyword evidence="1" id="KW-0805">Transcription regulation</keyword>
<dbReference type="GO" id="GO:0003700">
    <property type="term" value="F:DNA-binding transcription factor activity"/>
    <property type="evidence" value="ECO:0007669"/>
    <property type="project" value="InterPro"/>
</dbReference>
<comment type="caution">
    <text evidence="6">The sequence shown here is derived from an EMBL/GenBank/DDBJ whole genome shotgun (WGS) entry which is preliminary data.</text>
</comment>
<dbReference type="InterPro" id="IPR009057">
    <property type="entry name" value="Homeodomain-like_sf"/>
</dbReference>
<dbReference type="PRINTS" id="PR00032">
    <property type="entry name" value="HTHARAC"/>
</dbReference>
<proteinExistence type="predicted"/>
<dbReference type="eggNOG" id="COG2169">
    <property type="taxonomic scope" value="Bacteria"/>
</dbReference>
<dbReference type="InterPro" id="IPR014710">
    <property type="entry name" value="RmlC-like_jellyroll"/>
</dbReference>
<protein>
    <submittedName>
        <fullName evidence="6">Regulatory protein</fullName>
    </submittedName>
</protein>
<dbReference type="SMART" id="SM00342">
    <property type="entry name" value="HTH_ARAC"/>
    <property type="match status" value="1"/>
</dbReference>
<dbReference type="InterPro" id="IPR050204">
    <property type="entry name" value="AraC_XylS_family_regulators"/>
</dbReference>
<dbReference type="OrthoDB" id="345413at2"/>
<evidence type="ECO:0000256" key="2">
    <source>
        <dbReference type="ARBA" id="ARBA00023125"/>
    </source>
</evidence>
<dbReference type="STRING" id="314256.OG2516_15769"/>
<accession>Q2CBW0</accession>
<dbReference type="Gene3D" id="2.60.120.10">
    <property type="entry name" value="Jelly Rolls"/>
    <property type="match status" value="1"/>
</dbReference>
<dbReference type="Pfam" id="PF02311">
    <property type="entry name" value="AraC_binding"/>
    <property type="match status" value="1"/>
</dbReference>
<dbReference type="InterPro" id="IPR003313">
    <property type="entry name" value="AraC-bd"/>
</dbReference>
<keyword evidence="7" id="KW-1185">Reference proteome</keyword>
<dbReference type="SUPFAM" id="SSF51182">
    <property type="entry name" value="RmlC-like cupins"/>
    <property type="match status" value="1"/>
</dbReference>
<evidence type="ECO:0000259" key="5">
    <source>
        <dbReference type="PROSITE" id="PS01124"/>
    </source>
</evidence>